<name>A0AAD8GYA9_9APIA</name>
<dbReference type="SUPFAM" id="SSF49562">
    <property type="entry name" value="C2 domain (Calcium/lipid-binding domain, CaLB)"/>
    <property type="match status" value="1"/>
</dbReference>
<sequence length="333" mass="36862">MSATTFSRAKDKIPFKLLEVNVISAHDLPPMSKMLRTYVVARVNADQILKTSVDHKGHTNPSWNHKMVFRVDENFVRRHSSAITFEIYNVAWLRDLPIGTSRLPIQNIFNCNSTTKPLALPICRPSGLLKGTVSVTVNIVDKAVESEAKHKKKGNLSPSLDEMIAAKFEPPKDLTNVQNFTLMLNDNDSKLTKKIPRKRCSSRSTYSGTLRPLPSDIVAGLNESSSVDSSPEHQSLAPSANFVNMSGMVGVDESSTKLNSKITIGWLLEKDNGKHKKKHYHHRNRKHPHGGGLLSCIAKGFEFTFACGGRGSSVKNNKTKMVGKGRSKADDFI</sequence>
<dbReference type="PANTHER" id="PTHR32246:SF152">
    <property type="entry name" value="C2 DOMAIN-CONTAINING PROTEIN"/>
    <property type="match status" value="1"/>
</dbReference>
<dbReference type="EMBL" id="JAUIZM010000011">
    <property type="protein sequence ID" value="KAK1356245.1"/>
    <property type="molecule type" value="Genomic_DNA"/>
</dbReference>
<dbReference type="InterPro" id="IPR044750">
    <property type="entry name" value="C2_SRC2/BAP"/>
</dbReference>
<dbReference type="Proteomes" id="UP001237642">
    <property type="component" value="Unassembled WGS sequence"/>
</dbReference>
<proteinExistence type="predicted"/>
<dbReference type="InterPro" id="IPR035892">
    <property type="entry name" value="C2_domain_sf"/>
</dbReference>
<feature type="domain" description="C2" evidence="1">
    <location>
        <begin position="1"/>
        <end position="118"/>
    </location>
</feature>
<dbReference type="PROSITE" id="PS50004">
    <property type="entry name" value="C2"/>
    <property type="match status" value="1"/>
</dbReference>
<dbReference type="AlphaFoldDB" id="A0AAD8GYA9"/>
<dbReference type="SMART" id="SM00239">
    <property type="entry name" value="C2"/>
    <property type="match status" value="1"/>
</dbReference>
<evidence type="ECO:0000313" key="3">
    <source>
        <dbReference type="Proteomes" id="UP001237642"/>
    </source>
</evidence>
<comment type="caution">
    <text evidence="2">The sequence shown here is derived from an EMBL/GenBank/DDBJ whole genome shotgun (WGS) entry which is preliminary data.</text>
</comment>
<dbReference type="PANTHER" id="PTHR32246">
    <property type="entry name" value="INGRESSION PROTEIN FIC1"/>
    <property type="match status" value="1"/>
</dbReference>
<evidence type="ECO:0000259" key="1">
    <source>
        <dbReference type="PROSITE" id="PS50004"/>
    </source>
</evidence>
<dbReference type="CDD" id="cd04051">
    <property type="entry name" value="C2_SRC2_like"/>
    <property type="match status" value="1"/>
</dbReference>
<reference evidence="2" key="2">
    <citation type="submission" date="2023-05" db="EMBL/GenBank/DDBJ databases">
        <authorList>
            <person name="Schelkunov M.I."/>
        </authorList>
    </citation>
    <scope>NUCLEOTIDE SEQUENCE</scope>
    <source>
        <strain evidence="2">Hsosn_3</strain>
        <tissue evidence="2">Leaf</tissue>
    </source>
</reference>
<reference evidence="2" key="1">
    <citation type="submission" date="2023-02" db="EMBL/GenBank/DDBJ databases">
        <title>Genome of toxic invasive species Heracleum sosnowskyi carries increased number of genes despite the absence of recent whole-genome duplications.</title>
        <authorList>
            <person name="Schelkunov M."/>
            <person name="Shtratnikova V."/>
            <person name="Makarenko M."/>
            <person name="Klepikova A."/>
            <person name="Omelchenko D."/>
            <person name="Novikova G."/>
            <person name="Obukhova E."/>
            <person name="Bogdanov V."/>
            <person name="Penin A."/>
            <person name="Logacheva M."/>
        </authorList>
    </citation>
    <scope>NUCLEOTIDE SEQUENCE</scope>
    <source>
        <strain evidence="2">Hsosn_3</strain>
        <tissue evidence="2">Leaf</tissue>
    </source>
</reference>
<dbReference type="Gene3D" id="2.60.40.150">
    <property type="entry name" value="C2 domain"/>
    <property type="match status" value="1"/>
</dbReference>
<dbReference type="InterPro" id="IPR000008">
    <property type="entry name" value="C2_dom"/>
</dbReference>
<dbReference type="GO" id="GO:0006952">
    <property type="term" value="P:defense response"/>
    <property type="evidence" value="ECO:0007669"/>
    <property type="project" value="InterPro"/>
</dbReference>
<protein>
    <submittedName>
        <fullName evidence="2">C2 domain-containing protein</fullName>
    </submittedName>
</protein>
<dbReference type="Pfam" id="PF00168">
    <property type="entry name" value="C2"/>
    <property type="match status" value="1"/>
</dbReference>
<keyword evidence="3" id="KW-1185">Reference proteome</keyword>
<accession>A0AAD8GYA9</accession>
<evidence type="ECO:0000313" key="2">
    <source>
        <dbReference type="EMBL" id="KAK1356245.1"/>
    </source>
</evidence>
<gene>
    <name evidence="2" type="ORF">POM88_049501</name>
</gene>
<organism evidence="2 3">
    <name type="scientific">Heracleum sosnowskyi</name>
    <dbReference type="NCBI Taxonomy" id="360622"/>
    <lineage>
        <taxon>Eukaryota</taxon>
        <taxon>Viridiplantae</taxon>
        <taxon>Streptophyta</taxon>
        <taxon>Embryophyta</taxon>
        <taxon>Tracheophyta</taxon>
        <taxon>Spermatophyta</taxon>
        <taxon>Magnoliopsida</taxon>
        <taxon>eudicotyledons</taxon>
        <taxon>Gunneridae</taxon>
        <taxon>Pentapetalae</taxon>
        <taxon>asterids</taxon>
        <taxon>campanulids</taxon>
        <taxon>Apiales</taxon>
        <taxon>Apiaceae</taxon>
        <taxon>Apioideae</taxon>
        <taxon>apioid superclade</taxon>
        <taxon>Tordylieae</taxon>
        <taxon>Tordyliinae</taxon>
        <taxon>Heracleum</taxon>
    </lineage>
</organism>